<feature type="transmembrane region" description="Helical" evidence="1">
    <location>
        <begin position="21"/>
        <end position="41"/>
    </location>
</feature>
<evidence type="ECO:0000259" key="3">
    <source>
        <dbReference type="Pfam" id="PF07786"/>
    </source>
</evidence>
<feature type="transmembrane region" description="Helical" evidence="1">
    <location>
        <begin position="142"/>
        <end position="160"/>
    </location>
</feature>
<dbReference type="InterPro" id="IPR007349">
    <property type="entry name" value="DUF418"/>
</dbReference>
<feature type="transmembrane region" description="Helical" evidence="1">
    <location>
        <begin position="95"/>
        <end position="112"/>
    </location>
</feature>
<feature type="domain" description="Heparan-alpha-glucosaminide N-acetyltransferase catalytic" evidence="3">
    <location>
        <begin position="15"/>
        <end position="216"/>
    </location>
</feature>
<organism evidence="4 5">
    <name type="scientific">Acanthopleuribacter pedis</name>
    <dbReference type="NCBI Taxonomy" id="442870"/>
    <lineage>
        <taxon>Bacteria</taxon>
        <taxon>Pseudomonadati</taxon>
        <taxon>Acidobacteriota</taxon>
        <taxon>Holophagae</taxon>
        <taxon>Acanthopleuribacterales</taxon>
        <taxon>Acanthopleuribacteraceae</taxon>
        <taxon>Acanthopleuribacter</taxon>
    </lineage>
</organism>
<dbReference type="Pfam" id="PF04235">
    <property type="entry name" value="DUF418"/>
    <property type="match status" value="1"/>
</dbReference>
<dbReference type="AlphaFoldDB" id="A0A8J7QBK6"/>
<proteinExistence type="predicted"/>
<sequence length="370" mass="41136">MNQTESAQVTRNFSRIIAFDVARAFALFGMIFVNFKITIGAETVTGDLLGDLIGLLEGRAAALFVILAGTGLSLLSRKARESKDAARLAANRVMIWRRALFLFVFGLLYTPIWPADILHFYGVYLLFGGMLLNHADRTLINASVLFVLIGYALLFTLDYAGDWNFTTLEYHNFWTLTGLIKHLFFNGFHPVFPWASFLTFGMWLGRLDLSSAVVRRKLWVQSLWVFVAAQWVLPFLFAALFRMLEVSTEDTAALVSRSPMPPTPFYIFSAGATACMLLLACFSLCDQLVARRRLQPLVATGQMALTLYVAHVLIGMGGLEAMGLLGGQSLAFSALAALTFSALCVAFATAWRAKFRHGPVEWFMRKTTGF</sequence>
<feature type="transmembrane region" description="Helical" evidence="1">
    <location>
        <begin position="297"/>
        <end position="318"/>
    </location>
</feature>
<feature type="transmembrane region" description="Helical" evidence="1">
    <location>
        <begin position="118"/>
        <end position="135"/>
    </location>
</feature>
<keyword evidence="1" id="KW-0472">Membrane</keyword>
<gene>
    <name evidence="4" type="ORF">J3U88_29150</name>
</gene>
<protein>
    <submittedName>
        <fullName evidence="4">DUF418 domain-containing protein</fullName>
    </submittedName>
</protein>
<evidence type="ECO:0000313" key="4">
    <source>
        <dbReference type="EMBL" id="MBO1322576.1"/>
    </source>
</evidence>
<dbReference type="InterPro" id="IPR052529">
    <property type="entry name" value="Bact_Transport_Assoc"/>
</dbReference>
<dbReference type="InterPro" id="IPR012429">
    <property type="entry name" value="HGSNAT_cat"/>
</dbReference>
<keyword evidence="5" id="KW-1185">Reference proteome</keyword>
<feature type="transmembrane region" description="Helical" evidence="1">
    <location>
        <begin position="53"/>
        <end position="75"/>
    </location>
</feature>
<feature type="transmembrane region" description="Helical" evidence="1">
    <location>
        <begin position="264"/>
        <end position="285"/>
    </location>
</feature>
<feature type="transmembrane region" description="Helical" evidence="1">
    <location>
        <begin position="223"/>
        <end position="244"/>
    </location>
</feature>
<name>A0A8J7QBK6_9BACT</name>
<dbReference type="EMBL" id="JAFREP010000039">
    <property type="protein sequence ID" value="MBO1322576.1"/>
    <property type="molecule type" value="Genomic_DNA"/>
</dbReference>
<accession>A0A8J7QBK6</accession>
<dbReference type="PANTHER" id="PTHR30590">
    <property type="entry name" value="INNER MEMBRANE PROTEIN"/>
    <property type="match status" value="1"/>
</dbReference>
<feature type="transmembrane region" description="Helical" evidence="1">
    <location>
        <begin position="180"/>
        <end position="203"/>
    </location>
</feature>
<evidence type="ECO:0000256" key="1">
    <source>
        <dbReference type="SAM" id="Phobius"/>
    </source>
</evidence>
<keyword evidence="1" id="KW-0812">Transmembrane</keyword>
<reference evidence="4" key="1">
    <citation type="submission" date="2021-03" db="EMBL/GenBank/DDBJ databases">
        <authorList>
            <person name="Wang G."/>
        </authorList>
    </citation>
    <scope>NUCLEOTIDE SEQUENCE</scope>
    <source>
        <strain evidence="4">KCTC 12899</strain>
    </source>
</reference>
<evidence type="ECO:0000313" key="5">
    <source>
        <dbReference type="Proteomes" id="UP000664417"/>
    </source>
</evidence>
<comment type="caution">
    <text evidence="4">The sequence shown here is derived from an EMBL/GenBank/DDBJ whole genome shotgun (WGS) entry which is preliminary data.</text>
</comment>
<feature type="transmembrane region" description="Helical" evidence="1">
    <location>
        <begin position="330"/>
        <end position="351"/>
    </location>
</feature>
<dbReference type="RefSeq" id="WP_207862549.1">
    <property type="nucleotide sequence ID" value="NZ_JAFREP010000039.1"/>
</dbReference>
<feature type="domain" description="DUF418" evidence="2">
    <location>
        <begin position="236"/>
        <end position="368"/>
    </location>
</feature>
<dbReference type="Pfam" id="PF07786">
    <property type="entry name" value="HGSNAT_cat"/>
    <property type="match status" value="1"/>
</dbReference>
<keyword evidence="1" id="KW-1133">Transmembrane helix</keyword>
<dbReference type="PANTHER" id="PTHR30590:SF3">
    <property type="entry name" value="HYPOTHETICAL MEMBRANE SPANNING PROTEIN"/>
    <property type="match status" value="1"/>
</dbReference>
<evidence type="ECO:0000259" key="2">
    <source>
        <dbReference type="Pfam" id="PF04235"/>
    </source>
</evidence>
<dbReference type="Proteomes" id="UP000664417">
    <property type="component" value="Unassembled WGS sequence"/>
</dbReference>